<evidence type="ECO:0000313" key="1">
    <source>
        <dbReference type="EMBL" id="CAG9312572.1"/>
    </source>
</evidence>
<reference evidence="1" key="1">
    <citation type="submission" date="2021-09" db="EMBL/GenBank/DDBJ databases">
        <authorList>
            <consortium name="AG Swart"/>
            <person name="Singh M."/>
            <person name="Singh A."/>
            <person name="Seah K."/>
            <person name="Emmerich C."/>
        </authorList>
    </citation>
    <scope>NUCLEOTIDE SEQUENCE</scope>
    <source>
        <strain evidence="1">ATCC30299</strain>
    </source>
</reference>
<dbReference type="AlphaFoldDB" id="A0AAU9IEL4"/>
<comment type="caution">
    <text evidence="1">The sequence shown here is derived from an EMBL/GenBank/DDBJ whole genome shotgun (WGS) entry which is preliminary data.</text>
</comment>
<name>A0AAU9IEL4_9CILI</name>
<organism evidence="1 2">
    <name type="scientific">Blepharisma stoltei</name>
    <dbReference type="NCBI Taxonomy" id="1481888"/>
    <lineage>
        <taxon>Eukaryota</taxon>
        <taxon>Sar</taxon>
        <taxon>Alveolata</taxon>
        <taxon>Ciliophora</taxon>
        <taxon>Postciliodesmatophora</taxon>
        <taxon>Heterotrichea</taxon>
        <taxon>Heterotrichida</taxon>
        <taxon>Blepharismidae</taxon>
        <taxon>Blepharisma</taxon>
    </lineage>
</organism>
<sequence>MVKNIISQLENASPSRSPSMLENPHCQESGNDRLIILKNTAVGCIINFLRKHSPSPIESIIEHVKSKEHTLLTSTKGKYKKDAFKIVDYALSWYPKLFLLNDRFHYYLNVI</sequence>
<evidence type="ECO:0000313" key="2">
    <source>
        <dbReference type="Proteomes" id="UP001162131"/>
    </source>
</evidence>
<accession>A0AAU9IEL4</accession>
<dbReference type="EMBL" id="CAJZBQ010000007">
    <property type="protein sequence ID" value="CAG9312572.1"/>
    <property type="molecule type" value="Genomic_DNA"/>
</dbReference>
<keyword evidence="2" id="KW-1185">Reference proteome</keyword>
<gene>
    <name evidence="1" type="ORF">BSTOLATCC_MIC6963</name>
</gene>
<dbReference type="Proteomes" id="UP001162131">
    <property type="component" value="Unassembled WGS sequence"/>
</dbReference>
<proteinExistence type="predicted"/>
<protein>
    <submittedName>
        <fullName evidence="1">Uncharacterized protein</fullName>
    </submittedName>
</protein>